<gene>
    <name evidence="1" type="ORF">AS156_29500</name>
</gene>
<evidence type="ECO:0000313" key="1">
    <source>
        <dbReference type="EMBL" id="KWV60361.1"/>
    </source>
</evidence>
<sequence>MLRLELNDLLECGFELSLTGTTESELSRLSVGVGELEAMPELADGDRSPYRNMTFILYGEQWDIVERAIARATKPREPNNPNRSPQGNALAAICAEYLERVS</sequence>
<organism evidence="1 2">
    <name type="scientific">Bradyrhizobium macuxiense</name>
    <dbReference type="NCBI Taxonomy" id="1755647"/>
    <lineage>
        <taxon>Bacteria</taxon>
        <taxon>Pseudomonadati</taxon>
        <taxon>Pseudomonadota</taxon>
        <taxon>Alphaproteobacteria</taxon>
        <taxon>Hyphomicrobiales</taxon>
        <taxon>Nitrobacteraceae</taxon>
        <taxon>Bradyrhizobium</taxon>
    </lineage>
</organism>
<dbReference type="OrthoDB" id="7806498at2"/>
<comment type="caution">
    <text evidence="1">The sequence shown here is derived from an EMBL/GenBank/DDBJ whole genome shotgun (WGS) entry which is preliminary data.</text>
</comment>
<proteinExistence type="predicted"/>
<name>A0A109K465_9BRAD</name>
<dbReference type="AlphaFoldDB" id="A0A109K465"/>
<dbReference type="Proteomes" id="UP000057737">
    <property type="component" value="Unassembled WGS sequence"/>
</dbReference>
<keyword evidence="2" id="KW-1185">Reference proteome</keyword>
<accession>A0A109K465</accession>
<reference evidence="1 2" key="1">
    <citation type="submission" date="2015-11" db="EMBL/GenBank/DDBJ databases">
        <title>Draft Genome Sequence of the Strain BR 10303 (Bradyrhizobium sp.) isolated from nodules of Centrolobium paraense.</title>
        <authorList>
            <person name="Zelli J.E."/>
            <person name="Simoes-Araujo J.L."/>
            <person name="Barauna A.C."/>
            <person name="Silva K."/>
        </authorList>
    </citation>
    <scope>NUCLEOTIDE SEQUENCE [LARGE SCALE GENOMIC DNA]</scope>
    <source>
        <strain evidence="1 2">BR 10303</strain>
    </source>
</reference>
<dbReference type="RefSeq" id="WP_066500694.1">
    <property type="nucleotide sequence ID" value="NZ_LNCU01000020.1"/>
</dbReference>
<protein>
    <submittedName>
        <fullName evidence="1">Uncharacterized protein</fullName>
    </submittedName>
</protein>
<evidence type="ECO:0000313" key="2">
    <source>
        <dbReference type="Proteomes" id="UP000057737"/>
    </source>
</evidence>
<dbReference type="EMBL" id="LNCU01000020">
    <property type="protein sequence ID" value="KWV60361.1"/>
    <property type="molecule type" value="Genomic_DNA"/>
</dbReference>